<reference evidence="1 2" key="1">
    <citation type="submission" date="2017-01" db="EMBL/GenBank/DDBJ databases">
        <authorList>
            <person name="Abreu V.A."/>
            <person name="Popin R.V."/>
            <person name="Rigonato J."/>
            <person name="Andreote A.P."/>
            <person name="Schaker P.C."/>
            <person name="Hoff-Risseti C."/>
            <person name="Alvarenga D.O."/>
            <person name="Varani A.M."/>
            <person name="Fiore M.F."/>
        </authorList>
    </citation>
    <scope>NUCLEOTIDE SEQUENCE [LARGE SCALE GENOMIC DNA]</scope>
    <source>
        <strain evidence="1 2">CENA302</strain>
    </source>
</reference>
<organism evidence="1 2">
    <name type="scientific">Cylindrospermopsis raciborskii CENA302</name>
    <dbReference type="NCBI Taxonomy" id="1170768"/>
    <lineage>
        <taxon>Bacteria</taxon>
        <taxon>Bacillati</taxon>
        <taxon>Cyanobacteriota</taxon>
        <taxon>Cyanophyceae</taxon>
        <taxon>Nostocales</taxon>
        <taxon>Aphanizomenonaceae</taxon>
        <taxon>Cylindrospermopsis</taxon>
    </lineage>
</organism>
<dbReference type="Proteomes" id="UP000190056">
    <property type="component" value="Unassembled WGS sequence"/>
</dbReference>
<comment type="caution">
    <text evidence="1">The sequence shown here is derived from an EMBL/GenBank/DDBJ whole genome shotgun (WGS) entry which is preliminary data.</text>
</comment>
<proteinExistence type="predicted"/>
<evidence type="ECO:0000313" key="2">
    <source>
        <dbReference type="Proteomes" id="UP000190056"/>
    </source>
</evidence>
<dbReference type="EMBL" id="MTPU01000034">
    <property type="protein sequence ID" value="OPH09973.1"/>
    <property type="molecule type" value="Genomic_DNA"/>
</dbReference>
<dbReference type="AlphaFoldDB" id="A0A9Q5W9W9"/>
<protein>
    <submittedName>
        <fullName evidence="1">Uncharacterized protein</fullName>
    </submittedName>
</protein>
<accession>A0A9Q5W9W9</accession>
<name>A0A9Q5W9W9_9CYAN</name>
<gene>
    <name evidence="1" type="ORF">CENA302_07265</name>
</gene>
<sequence>MQLNRYFQAKDFWDKKDIEERAEYFADIALGTWGYLINQLPRNPVFPVKFLPEIPDENVAINILYYRNNLKLTVRNL</sequence>
<evidence type="ECO:0000313" key="1">
    <source>
        <dbReference type="EMBL" id="OPH09973.1"/>
    </source>
</evidence>